<dbReference type="SUPFAM" id="SSF53187">
    <property type="entry name" value="Zn-dependent exopeptidases"/>
    <property type="match status" value="1"/>
</dbReference>
<keyword evidence="2" id="KW-0378">Hydrolase</keyword>
<gene>
    <name evidence="2" type="primary">AGBL2</name>
    <name evidence="2" type="ORF">RLOC_00007859</name>
</gene>
<dbReference type="PANTHER" id="PTHR12756">
    <property type="entry name" value="CYTOSOLIC CARBOXYPEPTIDASE"/>
    <property type="match status" value="1"/>
</dbReference>
<sequence>MHPRETKNSWITKGFMDFILVDSSKAQLLQDSFVLKAVPTLNPGGLIVGNHHCILTGQELYFKYRSIMKKISPSIWYNQSMVKR</sequence>
<keyword evidence="3" id="KW-1185">Reference proteome</keyword>
<reference evidence="2 3" key="1">
    <citation type="submission" date="2017-05" db="EMBL/GenBank/DDBJ databases">
        <title>Genome of assembly of the Bengalese finch, Lonchura striata domestica.</title>
        <authorList>
            <person name="Colquitt B.M."/>
            <person name="Brainard M.S."/>
        </authorList>
    </citation>
    <scope>NUCLEOTIDE SEQUENCE [LARGE SCALE GENOMIC DNA]</scope>
    <source>
        <strain evidence="2">White83orange57</strain>
    </source>
</reference>
<accession>A0A218V0U2</accession>
<organism evidence="2 3">
    <name type="scientific">Lonchura striata</name>
    <name type="common">white-rumped munia</name>
    <dbReference type="NCBI Taxonomy" id="40157"/>
    <lineage>
        <taxon>Eukaryota</taxon>
        <taxon>Metazoa</taxon>
        <taxon>Chordata</taxon>
        <taxon>Craniata</taxon>
        <taxon>Vertebrata</taxon>
        <taxon>Euteleostomi</taxon>
        <taxon>Archelosauria</taxon>
        <taxon>Archosauria</taxon>
        <taxon>Dinosauria</taxon>
        <taxon>Saurischia</taxon>
        <taxon>Theropoda</taxon>
        <taxon>Coelurosauria</taxon>
        <taxon>Aves</taxon>
        <taxon>Neognathae</taxon>
        <taxon>Neoaves</taxon>
        <taxon>Telluraves</taxon>
        <taxon>Australaves</taxon>
        <taxon>Passeriformes</taxon>
        <taxon>Passeroidea</taxon>
        <taxon>Estrildidae</taxon>
        <taxon>Estrildinae</taxon>
        <taxon>Lonchura</taxon>
    </lineage>
</organism>
<dbReference type="EMBL" id="MUZQ01000080">
    <property type="protein sequence ID" value="OWK59341.1"/>
    <property type="molecule type" value="Genomic_DNA"/>
</dbReference>
<name>A0A218V0U2_9PASE</name>
<dbReference type="AlphaFoldDB" id="A0A218V0U2"/>
<evidence type="ECO:0000256" key="1">
    <source>
        <dbReference type="ARBA" id="ARBA00001947"/>
    </source>
</evidence>
<dbReference type="Proteomes" id="UP000197619">
    <property type="component" value="Unassembled WGS sequence"/>
</dbReference>
<dbReference type="GO" id="GO:0004180">
    <property type="term" value="F:carboxypeptidase activity"/>
    <property type="evidence" value="ECO:0007669"/>
    <property type="project" value="UniProtKB-KW"/>
</dbReference>
<keyword evidence="2" id="KW-0645">Protease</keyword>
<dbReference type="Gene3D" id="3.40.630.10">
    <property type="entry name" value="Zn peptidases"/>
    <property type="match status" value="1"/>
</dbReference>
<comment type="cofactor">
    <cofactor evidence="1">
        <name>Zn(2+)</name>
        <dbReference type="ChEBI" id="CHEBI:29105"/>
    </cofactor>
</comment>
<evidence type="ECO:0000313" key="2">
    <source>
        <dbReference type="EMBL" id="OWK59341.1"/>
    </source>
</evidence>
<protein>
    <submittedName>
        <fullName evidence="2">Cytosolic carboxypeptidase 2</fullName>
    </submittedName>
</protein>
<keyword evidence="2" id="KW-0121">Carboxypeptidase</keyword>
<evidence type="ECO:0000313" key="3">
    <source>
        <dbReference type="Proteomes" id="UP000197619"/>
    </source>
</evidence>
<comment type="caution">
    <text evidence="2">The sequence shown here is derived from an EMBL/GenBank/DDBJ whole genome shotgun (WGS) entry which is preliminary data.</text>
</comment>
<proteinExistence type="predicted"/>
<dbReference type="InterPro" id="IPR050821">
    <property type="entry name" value="Cytosolic_carboxypeptidase"/>
</dbReference>
<dbReference type="PANTHER" id="PTHR12756:SF23">
    <property type="entry name" value="CYTOSOLIC CARBOXYPEPTIDASE 3"/>
    <property type="match status" value="1"/>
</dbReference>